<name>A0A8S1QAR7_9CILI</name>
<evidence type="ECO:0000313" key="2">
    <source>
        <dbReference type="EMBL" id="CAD8112473.1"/>
    </source>
</evidence>
<keyword evidence="1" id="KW-0812">Transmembrane</keyword>
<gene>
    <name evidence="2" type="ORF">PSON_ATCC_30995.1.T1010012</name>
</gene>
<protein>
    <submittedName>
        <fullName evidence="2">Uncharacterized protein</fullName>
    </submittedName>
</protein>
<evidence type="ECO:0000256" key="1">
    <source>
        <dbReference type="SAM" id="Phobius"/>
    </source>
</evidence>
<sequence length="96" mass="11294">MNLNEALLCNRSTLKYTNQIKKLTINLECFSTVETLLLVVMISLFAFMIYFFRQKIERSSTITQITFNLKQLTCRNQVIYQYPLVSQSINFKQKGL</sequence>
<keyword evidence="1" id="KW-0472">Membrane</keyword>
<accession>A0A8S1QAR7</accession>
<dbReference type="Proteomes" id="UP000692954">
    <property type="component" value="Unassembled WGS sequence"/>
</dbReference>
<dbReference type="AlphaFoldDB" id="A0A8S1QAR7"/>
<feature type="transmembrane region" description="Helical" evidence="1">
    <location>
        <begin position="35"/>
        <end position="52"/>
    </location>
</feature>
<keyword evidence="3" id="KW-1185">Reference proteome</keyword>
<proteinExistence type="predicted"/>
<comment type="caution">
    <text evidence="2">The sequence shown here is derived from an EMBL/GenBank/DDBJ whole genome shotgun (WGS) entry which is preliminary data.</text>
</comment>
<evidence type="ECO:0000313" key="3">
    <source>
        <dbReference type="Proteomes" id="UP000692954"/>
    </source>
</evidence>
<dbReference type="EMBL" id="CAJJDN010000101">
    <property type="protein sequence ID" value="CAD8112473.1"/>
    <property type="molecule type" value="Genomic_DNA"/>
</dbReference>
<reference evidence="2" key="1">
    <citation type="submission" date="2021-01" db="EMBL/GenBank/DDBJ databases">
        <authorList>
            <consortium name="Genoscope - CEA"/>
            <person name="William W."/>
        </authorList>
    </citation>
    <scope>NUCLEOTIDE SEQUENCE</scope>
</reference>
<keyword evidence="1" id="KW-1133">Transmembrane helix</keyword>
<organism evidence="2 3">
    <name type="scientific">Paramecium sonneborni</name>
    <dbReference type="NCBI Taxonomy" id="65129"/>
    <lineage>
        <taxon>Eukaryota</taxon>
        <taxon>Sar</taxon>
        <taxon>Alveolata</taxon>
        <taxon>Ciliophora</taxon>
        <taxon>Intramacronucleata</taxon>
        <taxon>Oligohymenophorea</taxon>
        <taxon>Peniculida</taxon>
        <taxon>Parameciidae</taxon>
        <taxon>Paramecium</taxon>
    </lineage>
</organism>